<feature type="region of interest" description="Disordered" evidence="1">
    <location>
        <begin position="1"/>
        <end position="20"/>
    </location>
</feature>
<gene>
    <name evidence="3" type="ORF">ASPVEDRAFT_56875</name>
</gene>
<name>A0A1L9Q164_ASPVE</name>
<keyword evidence="4" id="KW-1185">Reference proteome</keyword>
<evidence type="ECO:0000313" key="4">
    <source>
        <dbReference type="Proteomes" id="UP000184073"/>
    </source>
</evidence>
<dbReference type="InterPro" id="IPR056681">
    <property type="entry name" value="DUF7779"/>
</dbReference>
<dbReference type="Gene3D" id="3.40.50.300">
    <property type="entry name" value="P-loop containing nucleotide triphosphate hydrolases"/>
    <property type="match status" value="1"/>
</dbReference>
<sequence length="1077" mass="120714">MPKRAERGVTVLHDPRATPSNDGSIAEIAVDVVAIHGLNGDAEQTWTHRDSGTLWLRDLLPVQIPAIRVLTYGYDARIANFTGQQHLRSIAIKLISELVDLRRTSEALLLDRLSADKLVQDCVRGVMFFGTSTLEAQTRFADADYLTGTPHNGSDIATTGKILAALVSKISPLNAPTALLGMLRKNSQELFEMTEDFVKRRGDIELVTFYETRRTRVGCVFKTMVVERSSAILNLGPENTIPQDADHVQLVRFSNTNKTNFRPVLYRLREWVDKFRCDSSSETTQTTSDRSMGANASKIAVTTARAVFLAPSGEPCQSLYGRVGGVGKTRVALCYVLGHMLQYKCAVVWLNAGSQASLENDFHRLYDALQLRCPGDRIEAVKGWLSQSHNQKWLLIFDNANTPDKVGLEKYIPMVSWGHIIFTTRDQAVMGTLCQRWIELQPLPKEASVSLLVETSGPANSNQPDMQAAEEVAQTLGYLPLAMVHAAAFMRSRYKTFRQYAHMFATGPDQLFGFTPRVGSQQSPVLRTWELSFKELEQDSQDAVSILLLFSFLDPASIPEILLHRGCTANRRWDDDGEIVDVAAHEEGVEEDLASLIGNEFRLDDAIERLFALSLISCQTGPDTGRTFSIHPLVQHCVVNRLSPGKVRRWRLQALLLVCHAFPRNRYLEPSNGVIGRRLLPHLRRVLLEYDEGCKSGDSEDQIPIFRHAIASTLLSASRYSDTDWKREAITRTKTTLHQDDEPFLNTELAHRKRAVQRMFGVPDTEKTVLHETFHPGAQAGQHSRQASKKYNAQLGEMIISSAGGLIREGKLQAAEAKLCQWKPLGTPSTLERITLRAQQMNLGKMLRLCGAFDLALVKLDSLFRESMGDVFFEGSGWHMVLVRELAGLLCEVGDPVRAEKILLDTLEPMAEANILDIRNGRRLRLSLAETYLQRHMFEQAEELLFLLKDAFESDGHLDNLAQESVFRIWMMLARKSHTQFAWDEALSRWRKALSVLESIGYGNGAHAAIVRKSIGHALWMAGTGDKQQIQRILCLAASDCAHGSRIYWEPRFDSIWHDHIEKALQDVGKENKGAAT</sequence>
<dbReference type="PANTHER" id="PTHR35205:SF1">
    <property type="entry name" value="ZU5 DOMAIN-CONTAINING PROTEIN"/>
    <property type="match status" value="1"/>
</dbReference>
<organism evidence="3 4">
    <name type="scientific">Aspergillus versicolor CBS 583.65</name>
    <dbReference type="NCBI Taxonomy" id="1036611"/>
    <lineage>
        <taxon>Eukaryota</taxon>
        <taxon>Fungi</taxon>
        <taxon>Dikarya</taxon>
        <taxon>Ascomycota</taxon>
        <taxon>Pezizomycotina</taxon>
        <taxon>Eurotiomycetes</taxon>
        <taxon>Eurotiomycetidae</taxon>
        <taxon>Eurotiales</taxon>
        <taxon>Aspergillaceae</taxon>
        <taxon>Aspergillus</taxon>
        <taxon>Aspergillus subgen. Nidulantes</taxon>
    </lineage>
</organism>
<evidence type="ECO:0000256" key="1">
    <source>
        <dbReference type="SAM" id="MobiDB-lite"/>
    </source>
</evidence>
<dbReference type="VEuPathDB" id="FungiDB:ASPVEDRAFT_56875"/>
<dbReference type="Proteomes" id="UP000184073">
    <property type="component" value="Unassembled WGS sequence"/>
</dbReference>
<dbReference type="GO" id="GO:0043531">
    <property type="term" value="F:ADP binding"/>
    <property type="evidence" value="ECO:0007669"/>
    <property type="project" value="InterPro"/>
</dbReference>
<protein>
    <recommendedName>
        <fullName evidence="2">DUF7779 domain-containing protein</fullName>
    </recommendedName>
</protein>
<accession>A0A1L9Q164</accession>
<evidence type="ECO:0000313" key="3">
    <source>
        <dbReference type="EMBL" id="OJJ07517.1"/>
    </source>
</evidence>
<dbReference type="EMBL" id="KV878137">
    <property type="protein sequence ID" value="OJJ07517.1"/>
    <property type="molecule type" value="Genomic_DNA"/>
</dbReference>
<dbReference type="OrthoDB" id="427518at2759"/>
<dbReference type="PANTHER" id="PTHR35205">
    <property type="entry name" value="NB-ARC AND TPR DOMAIN PROTEIN"/>
    <property type="match status" value="1"/>
</dbReference>
<dbReference type="GeneID" id="63730778"/>
<dbReference type="SUPFAM" id="SSF52540">
    <property type="entry name" value="P-loop containing nucleoside triphosphate hydrolases"/>
    <property type="match status" value="1"/>
</dbReference>
<dbReference type="InterPro" id="IPR027417">
    <property type="entry name" value="P-loop_NTPase"/>
</dbReference>
<feature type="domain" description="DUF7779" evidence="2">
    <location>
        <begin position="536"/>
        <end position="645"/>
    </location>
</feature>
<evidence type="ECO:0000259" key="2">
    <source>
        <dbReference type="Pfam" id="PF25000"/>
    </source>
</evidence>
<proteinExistence type="predicted"/>
<reference evidence="4" key="1">
    <citation type="journal article" date="2017" name="Genome Biol.">
        <title>Comparative genomics reveals high biological diversity and specific adaptations in the industrially and medically important fungal genus Aspergillus.</title>
        <authorList>
            <person name="de Vries R.P."/>
            <person name="Riley R."/>
            <person name="Wiebenga A."/>
            <person name="Aguilar-Osorio G."/>
            <person name="Amillis S."/>
            <person name="Uchima C.A."/>
            <person name="Anderluh G."/>
            <person name="Asadollahi M."/>
            <person name="Askin M."/>
            <person name="Barry K."/>
            <person name="Battaglia E."/>
            <person name="Bayram O."/>
            <person name="Benocci T."/>
            <person name="Braus-Stromeyer S.A."/>
            <person name="Caldana C."/>
            <person name="Canovas D."/>
            <person name="Cerqueira G.C."/>
            <person name="Chen F."/>
            <person name="Chen W."/>
            <person name="Choi C."/>
            <person name="Clum A."/>
            <person name="Dos Santos R.A."/>
            <person name="Damasio A.R."/>
            <person name="Diallinas G."/>
            <person name="Emri T."/>
            <person name="Fekete E."/>
            <person name="Flipphi M."/>
            <person name="Freyberg S."/>
            <person name="Gallo A."/>
            <person name="Gournas C."/>
            <person name="Habgood R."/>
            <person name="Hainaut M."/>
            <person name="Harispe M.L."/>
            <person name="Henrissat B."/>
            <person name="Hilden K.S."/>
            <person name="Hope R."/>
            <person name="Hossain A."/>
            <person name="Karabika E."/>
            <person name="Karaffa L."/>
            <person name="Karanyi Z."/>
            <person name="Krasevec N."/>
            <person name="Kuo A."/>
            <person name="Kusch H."/>
            <person name="LaButti K."/>
            <person name="Lagendijk E.L."/>
            <person name="Lapidus A."/>
            <person name="Levasseur A."/>
            <person name="Lindquist E."/>
            <person name="Lipzen A."/>
            <person name="Logrieco A.F."/>
            <person name="MacCabe A."/>
            <person name="Maekelae M.R."/>
            <person name="Malavazi I."/>
            <person name="Melin P."/>
            <person name="Meyer V."/>
            <person name="Mielnichuk N."/>
            <person name="Miskei M."/>
            <person name="Molnar A.P."/>
            <person name="Mule G."/>
            <person name="Ngan C.Y."/>
            <person name="Orejas M."/>
            <person name="Orosz E."/>
            <person name="Ouedraogo J.P."/>
            <person name="Overkamp K.M."/>
            <person name="Park H.-S."/>
            <person name="Perrone G."/>
            <person name="Piumi F."/>
            <person name="Punt P.J."/>
            <person name="Ram A.F."/>
            <person name="Ramon A."/>
            <person name="Rauscher S."/>
            <person name="Record E."/>
            <person name="Riano-Pachon D.M."/>
            <person name="Robert V."/>
            <person name="Roehrig J."/>
            <person name="Ruller R."/>
            <person name="Salamov A."/>
            <person name="Salih N.S."/>
            <person name="Samson R.A."/>
            <person name="Sandor E."/>
            <person name="Sanguinetti M."/>
            <person name="Schuetze T."/>
            <person name="Sepcic K."/>
            <person name="Shelest E."/>
            <person name="Sherlock G."/>
            <person name="Sophianopoulou V."/>
            <person name="Squina F.M."/>
            <person name="Sun H."/>
            <person name="Susca A."/>
            <person name="Todd R.B."/>
            <person name="Tsang A."/>
            <person name="Unkles S.E."/>
            <person name="van de Wiele N."/>
            <person name="van Rossen-Uffink D."/>
            <person name="Oliveira J.V."/>
            <person name="Vesth T.C."/>
            <person name="Visser J."/>
            <person name="Yu J.-H."/>
            <person name="Zhou M."/>
            <person name="Andersen M.R."/>
            <person name="Archer D.B."/>
            <person name="Baker S.E."/>
            <person name="Benoit I."/>
            <person name="Brakhage A.A."/>
            <person name="Braus G.H."/>
            <person name="Fischer R."/>
            <person name="Frisvad J.C."/>
            <person name="Goldman G.H."/>
            <person name="Houbraken J."/>
            <person name="Oakley B."/>
            <person name="Pocsi I."/>
            <person name="Scazzocchio C."/>
            <person name="Seiboth B."/>
            <person name="vanKuyk P.A."/>
            <person name="Wortman J."/>
            <person name="Dyer P.S."/>
            <person name="Grigoriev I.V."/>
        </authorList>
    </citation>
    <scope>NUCLEOTIDE SEQUENCE [LARGE SCALE GENOMIC DNA]</scope>
    <source>
        <strain evidence="4">CBS 583.65</strain>
    </source>
</reference>
<dbReference type="AlphaFoldDB" id="A0A1L9Q164"/>
<dbReference type="Pfam" id="PF25000">
    <property type="entry name" value="DUF7779"/>
    <property type="match status" value="1"/>
</dbReference>
<dbReference type="RefSeq" id="XP_040673279.1">
    <property type="nucleotide sequence ID" value="XM_040815267.1"/>
</dbReference>